<comment type="caution">
    <text evidence="8">The sequence shown here is derived from an EMBL/GenBank/DDBJ whole genome shotgun (WGS) entry which is preliminary data.</text>
</comment>
<evidence type="ECO:0000256" key="6">
    <source>
        <dbReference type="ARBA" id="ARBA00023180"/>
    </source>
</evidence>
<evidence type="ECO:0000313" key="9">
    <source>
        <dbReference type="Proteomes" id="UP001285263"/>
    </source>
</evidence>
<dbReference type="InterPro" id="IPR008947">
    <property type="entry name" value="PLipase_C/P1_nuclease_dom_sf"/>
</dbReference>
<keyword evidence="5" id="KW-1015">Disulfide bond</keyword>
<feature type="signal peptide" evidence="7">
    <location>
        <begin position="1"/>
        <end position="20"/>
    </location>
</feature>
<keyword evidence="2" id="KW-0479">Metal-binding</keyword>
<dbReference type="Pfam" id="PF02265">
    <property type="entry name" value="S1-P1_nuclease"/>
    <property type="match status" value="1"/>
</dbReference>
<evidence type="ECO:0000256" key="7">
    <source>
        <dbReference type="SAM" id="SignalP"/>
    </source>
</evidence>
<dbReference type="Proteomes" id="UP001285263">
    <property type="component" value="Unassembled WGS sequence"/>
</dbReference>
<sequence length="337" mass="36403">MRRFCALWLFWLASCLSASAWGWGSEGHRDVGAVADALLKGTPAAAQVRRILGSGGTLQTAAIWADCAKSIHPEQDFEYVKDMYYDSHCAAFDATPAGVAEMADYVRRNNDNCVYAGGRRNCHKAFHFADIPIQENRYDAGFVGAEPYDVVHAIAAAVARLQHKPVPAPFRFADGMQGEREALRLIAHFVGDLHQPLHVGSVYLSPGGLALNPDQTGHDPDTDTVGGNVLSVGHSQLHAEWDDAPTLTPAALLAAARAVPASRGAMGTWPAAWAGEAIVQARSAFAPIRFGAKSGRNWPATFSDRAAYIKLRDQIQAKQLARAGKRLAELLKAVWPR</sequence>
<evidence type="ECO:0000256" key="3">
    <source>
        <dbReference type="ARBA" id="ARBA00022759"/>
    </source>
</evidence>
<name>A0ABU5DG48_9BURK</name>
<evidence type="ECO:0000313" key="8">
    <source>
        <dbReference type="EMBL" id="MDY0745252.1"/>
    </source>
</evidence>
<gene>
    <name evidence="8" type="ORF">SNE35_12090</name>
</gene>
<dbReference type="InterPro" id="IPR003154">
    <property type="entry name" value="S1/P1nuclease"/>
</dbReference>
<keyword evidence="4" id="KW-0378">Hydrolase</keyword>
<proteinExistence type="predicted"/>
<dbReference type="SUPFAM" id="SSF48537">
    <property type="entry name" value="Phospholipase C/P1 nuclease"/>
    <property type="match status" value="1"/>
</dbReference>
<organism evidence="8 9">
    <name type="scientific">Roseateles agri</name>
    <dbReference type="NCBI Taxonomy" id="3098619"/>
    <lineage>
        <taxon>Bacteria</taxon>
        <taxon>Pseudomonadati</taxon>
        <taxon>Pseudomonadota</taxon>
        <taxon>Betaproteobacteria</taxon>
        <taxon>Burkholderiales</taxon>
        <taxon>Sphaerotilaceae</taxon>
        <taxon>Roseateles</taxon>
    </lineage>
</organism>
<evidence type="ECO:0000256" key="5">
    <source>
        <dbReference type="ARBA" id="ARBA00023157"/>
    </source>
</evidence>
<dbReference type="PANTHER" id="PTHR33146">
    <property type="entry name" value="ENDONUCLEASE 4"/>
    <property type="match status" value="1"/>
</dbReference>
<dbReference type="PANTHER" id="PTHR33146:SF26">
    <property type="entry name" value="ENDONUCLEASE 4"/>
    <property type="match status" value="1"/>
</dbReference>
<feature type="chain" id="PRO_5046433417" evidence="7">
    <location>
        <begin position="21"/>
        <end position="337"/>
    </location>
</feature>
<evidence type="ECO:0000256" key="4">
    <source>
        <dbReference type="ARBA" id="ARBA00022801"/>
    </source>
</evidence>
<keyword evidence="9" id="KW-1185">Reference proteome</keyword>
<dbReference type="EMBL" id="JAXCLA010000003">
    <property type="protein sequence ID" value="MDY0745252.1"/>
    <property type="molecule type" value="Genomic_DNA"/>
</dbReference>
<reference evidence="8 9" key="1">
    <citation type="submission" date="2023-11" db="EMBL/GenBank/DDBJ databases">
        <title>Paucibacter sp. nov., isolated from fresh soil in Korea.</title>
        <authorList>
            <person name="Le N.T.T."/>
        </authorList>
    </citation>
    <scope>NUCLEOTIDE SEQUENCE [LARGE SCALE GENOMIC DNA]</scope>
    <source>
        <strain evidence="8 9">R3-3</strain>
    </source>
</reference>
<evidence type="ECO:0000256" key="1">
    <source>
        <dbReference type="ARBA" id="ARBA00022722"/>
    </source>
</evidence>
<dbReference type="RefSeq" id="WP_320423137.1">
    <property type="nucleotide sequence ID" value="NZ_JAXCLA010000003.1"/>
</dbReference>
<dbReference type="Gene3D" id="1.10.575.10">
    <property type="entry name" value="P1 Nuclease"/>
    <property type="match status" value="1"/>
</dbReference>
<accession>A0ABU5DG48</accession>
<evidence type="ECO:0000256" key="2">
    <source>
        <dbReference type="ARBA" id="ARBA00022723"/>
    </source>
</evidence>
<keyword evidence="3" id="KW-0255">Endonuclease</keyword>
<keyword evidence="7" id="KW-0732">Signal</keyword>
<keyword evidence="6" id="KW-0325">Glycoprotein</keyword>
<protein>
    <submittedName>
        <fullName evidence="8">S1/P1 nuclease</fullName>
    </submittedName>
</protein>
<dbReference type="PROSITE" id="PS51257">
    <property type="entry name" value="PROKAR_LIPOPROTEIN"/>
    <property type="match status" value="1"/>
</dbReference>
<keyword evidence="1" id="KW-0540">Nuclease</keyword>